<protein>
    <submittedName>
        <fullName evidence="1">Uncharacterized protein</fullName>
    </submittedName>
</protein>
<evidence type="ECO:0000313" key="1">
    <source>
        <dbReference type="EMBL" id="PSR56057.1"/>
    </source>
</evidence>
<accession>A0A2T2YKL9</accession>
<dbReference type="EMBL" id="PYFT01000001">
    <property type="protein sequence ID" value="PSR56057.1"/>
    <property type="molecule type" value="Genomic_DNA"/>
</dbReference>
<gene>
    <name evidence="1" type="ORF">AHMF7605_22425</name>
</gene>
<keyword evidence="2" id="KW-1185">Reference proteome</keyword>
<organism evidence="1 2">
    <name type="scientific">Adhaeribacter arboris</name>
    <dbReference type="NCBI Taxonomy" id="2072846"/>
    <lineage>
        <taxon>Bacteria</taxon>
        <taxon>Pseudomonadati</taxon>
        <taxon>Bacteroidota</taxon>
        <taxon>Cytophagia</taxon>
        <taxon>Cytophagales</taxon>
        <taxon>Hymenobacteraceae</taxon>
        <taxon>Adhaeribacter</taxon>
    </lineage>
</organism>
<proteinExistence type="predicted"/>
<dbReference type="AlphaFoldDB" id="A0A2T2YKL9"/>
<sequence length="59" mass="7020">MKTYTASFKTYKLNGVKKYETNIYQNGKKVFTNTLESREKQLQFTSNCIRIFKTRTINT</sequence>
<dbReference type="Proteomes" id="UP000240357">
    <property type="component" value="Unassembled WGS sequence"/>
</dbReference>
<evidence type="ECO:0000313" key="2">
    <source>
        <dbReference type="Proteomes" id="UP000240357"/>
    </source>
</evidence>
<reference evidence="1 2" key="1">
    <citation type="submission" date="2018-03" db="EMBL/GenBank/DDBJ databases">
        <title>Adhaeribacter sp. HMF7605 Genome sequencing and assembly.</title>
        <authorList>
            <person name="Kang H."/>
            <person name="Kang J."/>
            <person name="Cha I."/>
            <person name="Kim H."/>
            <person name="Joh K."/>
        </authorList>
    </citation>
    <scope>NUCLEOTIDE SEQUENCE [LARGE SCALE GENOMIC DNA]</scope>
    <source>
        <strain evidence="1 2">HMF7605</strain>
    </source>
</reference>
<name>A0A2T2YKL9_9BACT</name>
<comment type="caution">
    <text evidence="1">The sequence shown here is derived from an EMBL/GenBank/DDBJ whole genome shotgun (WGS) entry which is preliminary data.</text>
</comment>